<dbReference type="STRING" id="94130.A0A2Z6RLQ7"/>
<evidence type="ECO:0000313" key="2">
    <source>
        <dbReference type="Proteomes" id="UP000247702"/>
    </source>
</evidence>
<gene>
    <name evidence="1" type="ORF">RclHR1_05050009</name>
</gene>
<reference evidence="1 2" key="1">
    <citation type="submission" date="2017-11" db="EMBL/GenBank/DDBJ databases">
        <title>The genome of Rhizophagus clarus HR1 reveals common genetic basis of auxotrophy among arbuscular mycorrhizal fungi.</title>
        <authorList>
            <person name="Kobayashi Y."/>
        </authorList>
    </citation>
    <scope>NUCLEOTIDE SEQUENCE [LARGE SCALE GENOMIC DNA]</scope>
    <source>
        <strain evidence="1 2">HR1</strain>
    </source>
</reference>
<proteinExistence type="predicted"/>
<dbReference type="EMBL" id="BEXD01003877">
    <property type="protein sequence ID" value="GBC03284.1"/>
    <property type="molecule type" value="Genomic_DNA"/>
</dbReference>
<organism evidence="1 2">
    <name type="scientific">Rhizophagus clarus</name>
    <dbReference type="NCBI Taxonomy" id="94130"/>
    <lineage>
        <taxon>Eukaryota</taxon>
        <taxon>Fungi</taxon>
        <taxon>Fungi incertae sedis</taxon>
        <taxon>Mucoromycota</taxon>
        <taxon>Glomeromycotina</taxon>
        <taxon>Glomeromycetes</taxon>
        <taxon>Glomerales</taxon>
        <taxon>Glomeraceae</taxon>
        <taxon>Rhizophagus</taxon>
    </lineage>
</organism>
<evidence type="ECO:0000313" key="1">
    <source>
        <dbReference type="EMBL" id="GBC03284.1"/>
    </source>
</evidence>
<sequence length="106" mass="12795">MNKSISEMAVRVLWENPFKFYDISNDFKSYVVIQNYIKCFNEEELNEISLIFKKLTERLFMCETRKIDEKKVKKIMKQYNQTPPLFEYGKYLKELGTNNLKKAISF</sequence>
<keyword evidence="2" id="KW-1185">Reference proteome</keyword>
<dbReference type="AlphaFoldDB" id="A0A2Z6RLQ7"/>
<comment type="caution">
    <text evidence="1">The sequence shown here is derived from an EMBL/GenBank/DDBJ whole genome shotgun (WGS) entry which is preliminary data.</text>
</comment>
<dbReference type="Proteomes" id="UP000247702">
    <property type="component" value="Unassembled WGS sequence"/>
</dbReference>
<name>A0A2Z6RLQ7_9GLOM</name>
<accession>A0A2Z6RLQ7</accession>
<protein>
    <submittedName>
        <fullName evidence="1">Uncharacterized protein</fullName>
    </submittedName>
</protein>